<organism evidence="3 4">
    <name type="scientific">Intestinibacter bartlettii</name>
    <dbReference type="NCBI Taxonomy" id="261299"/>
    <lineage>
        <taxon>Bacteria</taxon>
        <taxon>Bacillati</taxon>
        <taxon>Bacillota</taxon>
        <taxon>Clostridia</taxon>
        <taxon>Peptostreptococcales</taxon>
        <taxon>Peptostreptococcaceae</taxon>
        <taxon>Intestinibacter</taxon>
    </lineage>
</organism>
<keyword evidence="4" id="KW-1185">Reference proteome</keyword>
<dbReference type="EMBL" id="JAJBMB010000022">
    <property type="protein sequence ID" value="MCB5447374.1"/>
    <property type="molecule type" value="Genomic_DNA"/>
</dbReference>
<feature type="transmembrane region" description="Helical" evidence="1">
    <location>
        <begin position="97"/>
        <end position="117"/>
    </location>
</feature>
<comment type="caution">
    <text evidence="3">The sequence shown here is derived from an EMBL/GenBank/DDBJ whole genome shotgun (WGS) entry which is preliminary data.</text>
</comment>
<accession>A0ABS8D0Z3</accession>
<keyword evidence="1" id="KW-1133">Transmembrane helix</keyword>
<evidence type="ECO:0000313" key="3">
    <source>
        <dbReference type="EMBL" id="MCB5447374.1"/>
    </source>
</evidence>
<feature type="domain" description="VanZ-like" evidence="2">
    <location>
        <begin position="44"/>
        <end position="180"/>
    </location>
</feature>
<feature type="transmembrane region" description="Helical" evidence="1">
    <location>
        <begin position="129"/>
        <end position="151"/>
    </location>
</feature>
<evidence type="ECO:0000259" key="2">
    <source>
        <dbReference type="Pfam" id="PF04892"/>
    </source>
</evidence>
<feature type="transmembrane region" description="Helical" evidence="1">
    <location>
        <begin position="6"/>
        <end position="28"/>
    </location>
</feature>
<evidence type="ECO:0000256" key="1">
    <source>
        <dbReference type="SAM" id="Phobius"/>
    </source>
</evidence>
<dbReference type="InterPro" id="IPR006976">
    <property type="entry name" value="VanZ-like"/>
</dbReference>
<dbReference type="InterPro" id="IPR053150">
    <property type="entry name" value="Teicoplanin_resist-assoc"/>
</dbReference>
<protein>
    <submittedName>
        <fullName evidence="3">VanZ family protein</fullName>
    </submittedName>
</protein>
<feature type="transmembrane region" description="Helical" evidence="1">
    <location>
        <begin position="40"/>
        <end position="64"/>
    </location>
</feature>
<dbReference type="Proteomes" id="UP001299409">
    <property type="component" value="Unassembled WGS sequence"/>
</dbReference>
<sequence>MMEIIFPMQILFVINFFIWIIYIILKYLKHKEIRFKDEIFKGLFIIYITFLIGITMFPICIRINNPDLFSIPLYQRANLDIIPFVEYFKNKIPITGIIKNVLGNIILLMPLNVFAFMYNRKFMNIKSSFLLSLLTSISIELMQLVLNLSLLSSNFRAVSIEDVILNTIGGLISYFIYSFIYDLKK</sequence>
<evidence type="ECO:0000313" key="4">
    <source>
        <dbReference type="Proteomes" id="UP001299409"/>
    </source>
</evidence>
<keyword evidence="1" id="KW-0472">Membrane</keyword>
<dbReference type="Pfam" id="PF04892">
    <property type="entry name" value="VanZ"/>
    <property type="match status" value="1"/>
</dbReference>
<dbReference type="PANTHER" id="PTHR36834">
    <property type="entry name" value="MEMBRANE PROTEIN-RELATED"/>
    <property type="match status" value="1"/>
</dbReference>
<keyword evidence="1" id="KW-0812">Transmembrane</keyword>
<dbReference type="PANTHER" id="PTHR36834:SF1">
    <property type="entry name" value="INTEGRAL MEMBRANE PROTEIN"/>
    <property type="match status" value="1"/>
</dbReference>
<proteinExistence type="predicted"/>
<feature type="transmembrane region" description="Helical" evidence="1">
    <location>
        <begin position="163"/>
        <end position="181"/>
    </location>
</feature>
<name>A0ABS8D0Z3_9FIRM</name>
<dbReference type="RefSeq" id="WP_226914406.1">
    <property type="nucleotide sequence ID" value="NZ_JAJBMB010000022.1"/>
</dbReference>
<reference evidence="3 4" key="1">
    <citation type="submission" date="2021-10" db="EMBL/GenBank/DDBJ databases">
        <title>Collection of gut derived symbiotic bacterial strains cultured from healthy donors.</title>
        <authorList>
            <person name="Lin H."/>
            <person name="Littmann E."/>
            <person name="Claire K."/>
            <person name="Pamer E."/>
        </authorList>
    </citation>
    <scope>NUCLEOTIDE SEQUENCE [LARGE SCALE GENOMIC DNA]</scope>
    <source>
        <strain evidence="3 4">MSK.17.68</strain>
    </source>
</reference>
<gene>
    <name evidence="3" type="ORF">LIP50_14305</name>
</gene>